<organism evidence="19">
    <name type="scientific">Thrips palmi</name>
    <name type="common">Melon thrips</name>
    <dbReference type="NCBI Taxonomy" id="161013"/>
    <lineage>
        <taxon>Eukaryota</taxon>
        <taxon>Metazoa</taxon>
        <taxon>Ecdysozoa</taxon>
        <taxon>Arthropoda</taxon>
        <taxon>Hexapoda</taxon>
        <taxon>Insecta</taxon>
        <taxon>Pterygota</taxon>
        <taxon>Neoptera</taxon>
        <taxon>Paraneoptera</taxon>
        <taxon>Thysanoptera</taxon>
        <taxon>Terebrantia</taxon>
        <taxon>Thripoidea</taxon>
        <taxon>Thripidae</taxon>
        <taxon>Thrips</taxon>
    </lineage>
</organism>
<evidence type="ECO:0000259" key="13">
    <source>
        <dbReference type="Pfam" id="PF17403"/>
    </source>
</evidence>
<comment type="function">
    <text evidence="8">Part of the small subunit (SSU) processome, first precursor of the small eukaryotic ribosomal subunit. During the assembly of the SSU processome in the nucleolus, many ribosome biogenesis factors, an RNA chaperone and ribosomal proteins associate with the nascent pre-rRNA and work in concert to generate RNA folding, modifications, rearrangements and cleavage as well as targeted degradation of pre-ribosomal RNA by the RNA exosome.</text>
</comment>
<accession>A0A6P8ZBN0</accession>
<gene>
    <name evidence="19" type="primary">LOC117647628</name>
</gene>
<dbReference type="GeneID" id="117647628"/>
<evidence type="ECO:0000259" key="12">
    <source>
        <dbReference type="Pfam" id="PF03813"/>
    </source>
</evidence>
<evidence type="ECO:0000259" key="15">
    <source>
        <dbReference type="Pfam" id="PF17405"/>
    </source>
</evidence>
<evidence type="ECO:0000259" key="16">
    <source>
        <dbReference type="Pfam" id="PF17406"/>
    </source>
</evidence>
<evidence type="ECO:0000256" key="6">
    <source>
        <dbReference type="ARBA" id="ARBA00022884"/>
    </source>
</evidence>
<dbReference type="Gene3D" id="1.10.1410.10">
    <property type="match status" value="2"/>
</dbReference>
<dbReference type="InterPro" id="IPR005554">
    <property type="entry name" value="NOL6/Upt22"/>
</dbReference>
<sequence>MSVSVSHLRCVFVNFELILFAVEPKFLKQKPVKKNVQYESDESLGADESEDLQFAFNLGGTPVENDVDDDYIDDDDDEHDGSSEEDGDDVLETLENNFENKDTRKRKNSENVDGSDATSLKKRKKSKTADLQKPPTAQEVARLRETENLFHSSLFRLQIEEMIGEISIKKKRISSFIEWFSSLKQCLSKIKSGEVLELMDQDWLENLGVSIPVVQEPFSLKGSFNFIPPSSISIVGSHAIGCSLGPHLNVDIAIEMPSKCFQGSDHINHRYHRKRALYLCQVIAHLKASGIISSKEDFVPRFELPRASNPLIPVVVVVPTGALQGRAQVHLHITVPEETFKLSKLNPSKNSVRSKWLFNEKTVSEGKDYATPIHNASILADLVAKQNETLKLETLEDFKNIKDGIILLKVWLRQRELDQGYSAFGSYLMTMLVVYLLRSRRLSSHMSSYQVARTVWNFLKESDWTSDGGGLTLCDKTTGGAPSLSEFHEHYEVVFVDYTGYCNLAAHLDAISFKRIKLESAMAVQYLDNPSVNSFQALFMKTAPFYRRFDHILCFTNISSLEEMNKKFASKKEKLDKGHHSIGLAAYLLLKVLQKGLGKRVSEWGIHIPQKVSWQIADQPTPSQGPLLIGINLDSEHAYSVLDKGPPADMPQAEEFRKFWGDKSELRRFQDGSISEAVVWLSEKDITLSQRRVINRQITEYLLKTKLGLDTSKCLVYLADQLEETLALTKCKPATFSYGTGEEATLAVLSALDKLAAQLRGLSDLPLDISGVQGSSPVCRYTDVFPPLSTDSHCRPGRFITKAKENCNVLAAKAHYSHAPDYVSPVEVVLQLALSGKWPDDAQAVRRVRTAFAIQIAESLRTQCGLTTQAFPNYVDVVKDGFVFRLRVAYQREPALLRQFVMPDGMVKIVDNKEAQILEREINYLPKITSFLHGLHQQQPAFGPAACLAKRWISSHMIRWSHFPEDAIELLVAHLFLCPEPFSPPAQPQIAFLRFLHLLSSTNWHLEPIILNFNNDMNREIVQEIEHRFTSERAQLPALFIATPSEHLNSSWTKEAPSLTILARVALLAAESLKVLQSCYLTESHLETNMWKQIFRPSLDCYNIIIHLNPSMISRNSQWIDAKVSEKIFALNPYKKGDNEKIPVVGYDAVQCYLQDLEEAYSDFAMFFHDLYGGNVIGVVWKPPAMEPKDFKISHMNGRKLEVNPTQLTLNKEALVEDFYILGKGLVKSIDVKDSSV</sequence>
<keyword evidence="7 10" id="KW-0539">Nucleus</keyword>
<comment type="subunit">
    <text evidence="9">Part of the small subunit (SSU) processome, composed of more than 70 proteins and the RNA chaperone small nucleolar RNA (snoRNA) U3.</text>
</comment>
<dbReference type="Pfam" id="PF17406">
    <property type="entry name" value="Nrap_D5"/>
    <property type="match status" value="1"/>
</dbReference>
<dbReference type="Pfam" id="PF03813">
    <property type="entry name" value="Nrap"/>
    <property type="match status" value="1"/>
</dbReference>
<dbReference type="InterPro" id="IPR035371">
    <property type="entry name" value="Nrap_D6"/>
</dbReference>
<comment type="similarity">
    <text evidence="3 10">Belongs to the NRAP family.</text>
</comment>
<dbReference type="Gene3D" id="3.30.70.3030">
    <property type="match status" value="1"/>
</dbReference>
<dbReference type="GO" id="GO:0005694">
    <property type="term" value="C:chromosome"/>
    <property type="evidence" value="ECO:0007669"/>
    <property type="project" value="UniProtKB-SubCell"/>
</dbReference>
<evidence type="ECO:0000256" key="8">
    <source>
        <dbReference type="ARBA" id="ARBA00035000"/>
    </source>
</evidence>
<dbReference type="InterPro" id="IPR035082">
    <property type="entry name" value="Nrap_D1"/>
</dbReference>
<evidence type="ECO:0000256" key="9">
    <source>
        <dbReference type="ARBA" id="ARBA00035020"/>
    </source>
</evidence>
<dbReference type="Pfam" id="PF17405">
    <property type="entry name" value="Nrap_D4"/>
    <property type="match status" value="1"/>
</dbReference>
<evidence type="ECO:0000256" key="2">
    <source>
        <dbReference type="ARBA" id="ARBA00004604"/>
    </source>
</evidence>
<dbReference type="InterPro" id="IPR035368">
    <property type="entry name" value="Nrap_D3"/>
</dbReference>
<evidence type="ECO:0000256" key="4">
    <source>
        <dbReference type="ARBA" id="ARBA00016437"/>
    </source>
</evidence>
<evidence type="ECO:0000256" key="1">
    <source>
        <dbReference type="ARBA" id="ARBA00004286"/>
    </source>
</evidence>
<feature type="compositionally biased region" description="Acidic residues" evidence="11">
    <location>
        <begin position="65"/>
        <end position="92"/>
    </location>
</feature>
<dbReference type="PANTHER" id="PTHR17972:SF0">
    <property type="entry name" value="NUCLEOLAR PROTEIN 6"/>
    <property type="match status" value="1"/>
</dbReference>
<dbReference type="KEGG" id="tpal:117647628"/>
<dbReference type="Proteomes" id="UP000515158">
    <property type="component" value="Unplaced"/>
</dbReference>
<evidence type="ECO:0000259" key="14">
    <source>
        <dbReference type="Pfam" id="PF17404"/>
    </source>
</evidence>
<keyword evidence="18" id="KW-1185">Reference proteome</keyword>
<keyword evidence="5" id="KW-0158">Chromosome</keyword>
<protein>
    <recommendedName>
        <fullName evidence="4 10">Nucleolar protein 6</fullName>
    </recommendedName>
</protein>
<dbReference type="AlphaFoldDB" id="A0A6P8ZBN0"/>
<evidence type="ECO:0000259" key="17">
    <source>
        <dbReference type="Pfam" id="PF17407"/>
    </source>
</evidence>
<dbReference type="PANTHER" id="PTHR17972">
    <property type="entry name" value="NUCLEOLAR RNA-ASSOCIATED PROTEIN"/>
    <property type="match status" value="1"/>
</dbReference>
<feature type="domain" description="Nrap protein" evidence="14">
    <location>
        <begin position="546"/>
        <end position="707"/>
    </location>
</feature>
<feature type="domain" description="Nrap protein" evidence="13">
    <location>
        <begin position="401"/>
        <end position="541"/>
    </location>
</feature>
<dbReference type="Pfam" id="PF17403">
    <property type="entry name" value="Nrap_D2"/>
    <property type="match status" value="1"/>
</dbReference>
<dbReference type="GO" id="GO:0034456">
    <property type="term" value="C:UTP-C complex"/>
    <property type="evidence" value="ECO:0007669"/>
    <property type="project" value="TreeGrafter"/>
</dbReference>
<dbReference type="SUPFAM" id="SSF81631">
    <property type="entry name" value="PAP/OAS1 substrate-binding domain"/>
    <property type="match status" value="1"/>
</dbReference>
<comment type="subcellular location">
    <subcellularLocation>
        <location evidence="1">Chromosome</location>
    </subcellularLocation>
    <subcellularLocation>
        <location evidence="2 10">Nucleus</location>
        <location evidence="2 10">Nucleolus</location>
    </subcellularLocation>
</comment>
<feature type="domain" description="Nrap protein" evidence="17">
    <location>
        <begin position="1099"/>
        <end position="1230"/>
    </location>
</feature>
<dbReference type="FunCoup" id="A0A6P8ZBN0">
    <property type="interactions" value="1559"/>
</dbReference>
<feature type="domain" description="Nrap protein" evidence="12">
    <location>
        <begin position="250"/>
        <end position="390"/>
    </location>
</feature>
<dbReference type="OrthoDB" id="10251401at2759"/>
<evidence type="ECO:0000256" key="3">
    <source>
        <dbReference type="ARBA" id="ARBA00006674"/>
    </source>
</evidence>
<dbReference type="GO" id="GO:0003723">
    <property type="term" value="F:RNA binding"/>
    <property type="evidence" value="ECO:0007669"/>
    <property type="project" value="UniProtKB-KW"/>
</dbReference>
<evidence type="ECO:0000256" key="7">
    <source>
        <dbReference type="ARBA" id="ARBA00023242"/>
    </source>
</evidence>
<dbReference type="GO" id="GO:0032040">
    <property type="term" value="C:small-subunit processome"/>
    <property type="evidence" value="ECO:0007669"/>
    <property type="project" value="TreeGrafter"/>
</dbReference>
<dbReference type="InParanoid" id="A0A6P8ZBN0"/>
<dbReference type="Pfam" id="PF17404">
    <property type="entry name" value="Nrap_D3"/>
    <property type="match status" value="1"/>
</dbReference>
<proteinExistence type="inferred from homology"/>
<reference evidence="19" key="1">
    <citation type="submission" date="2025-08" db="UniProtKB">
        <authorList>
            <consortium name="RefSeq"/>
        </authorList>
    </citation>
    <scope>IDENTIFICATION</scope>
    <source>
        <tissue evidence="19">Total insect</tissue>
    </source>
</reference>
<feature type="domain" description="Nrap protein" evidence="15">
    <location>
        <begin position="736"/>
        <end position="937"/>
    </location>
</feature>
<dbReference type="GO" id="GO:0006409">
    <property type="term" value="P:tRNA export from nucleus"/>
    <property type="evidence" value="ECO:0007669"/>
    <property type="project" value="TreeGrafter"/>
</dbReference>
<dbReference type="CTD" id="41973"/>
<evidence type="ECO:0000313" key="19">
    <source>
        <dbReference type="RefSeq" id="XP_034245387.1"/>
    </source>
</evidence>
<dbReference type="RefSeq" id="XP_034245387.1">
    <property type="nucleotide sequence ID" value="XM_034389496.1"/>
</dbReference>
<evidence type="ECO:0000256" key="10">
    <source>
        <dbReference type="RuleBase" id="RU364032"/>
    </source>
</evidence>
<dbReference type="InterPro" id="IPR035367">
    <property type="entry name" value="Nrap_D2"/>
</dbReference>
<evidence type="ECO:0000313" key="18">
    <source>
        <dbReference type="Proteomes" id="UP000515158"/>
    </source>
</evidence>
<evidence type="ECO:0000256" key="11">
    <source>
        <dbReference type="SAM" id="MobiDB-lite"/>
    </source>
</evidence>
<name>A0A6P8ZBN0_THRPL</name>
<keyword evidence="6 10" id="KW-0694">RNA-binding</keyword>
<evidence type="ECO:0000256" key="5">
    <source>
        <dbReference type="ARBA" id="ARBA00022454"/>
    </source>
</evidence>
<dbReference type="GO" id="GO:0006364">
    <property type="term" value="P:rRNA processing"/>
    <property type="evidence" value="ECO:0007669"/>
    <property type="project" value="TreeGrafter"/>
</dbReference>
<feature type="domain" description="Nrap protein" evidence="16">
    <location>
        <begin position="940"/>
        <end position="1097"/>
    </location>
</feature>
<dbReference type="InterPro" id="IPR035370">
    <property type="entry name" value="Nrap_D5"/>
</dbReference>
<dbReference type="FunFam" id="1.10.1410.10:FF:000005">
    <property type="entry name" value="Nucleolar protein 6"/>
    <property type="match status" value="1"/>
</dbReference>
<dbReference type="Pfam" id="PF17407">
    <property type="entry name" value="Nrap_D6"/>
    <property type="match status" value="1"/>
</dbReference>
<dbReference type="InterPro" id="IPR035369">
    <property type="entry name" value="Nrap_D4"/>
</dbReference>
<dbReference type="GO" id="GO:0032545">
    <property type="term" value="C:CURI complex"/>
    <property type="evidence" value="ECO:0007669"/>
    <property type="project" value="TreeGrafter"/>
</dbReference>
<feature type="region of interest" description="Disordered" evidence="11">
    <location>
        <begin position="58"/>
        <end position="137"/>
    </location>
</feature>